<sequence>MMQSEVPGVTAVSSRLVAADTADSASEPKPSVPLVVPDERGLSPPPPAKGGHRHRGSASLRLYFLLRGRYSSPPMSLRISASAAGSGHENFSLLLQLSDSDLRLRQPGFDGAQRQLHCRYPLHKATLVVPEQA</sequence>
<gene>
    <name evidence="2" type="ORF">NDU88_011548</name>
</gene>
<evidence type="ECO:0000313" key="2">
    <source>
        <dbReference type="EMBL" id="KAJ1145257.1"/>
    </source>
</evidence>
<dbReference type="Proteomes" id="UP001066276">
    <property type="component" value="Chromosome 6"/>
</dbReference>
<name>A0AAV7QXK4_PLEWA</name>
<proteinExistence type="predicted"/>
<keyword evidence="3" id="KW-1185">Reference proteome</keyword>
<evidence type="ECO:0000256" key="1">
    <source>
        <dbReference type="SAM" id="MobiDB-lite"/>
    </source>
</evidence>
<dbReference type="AlphaFoldDB" id="A0AAV7QXK4"/>
<feature type="region of interest" description="Disordered" evidence="1">
    <location>
        <begin position="18"/>
        <end position="55"/>
    </location>
</feature>
<protein>
    <submittedName>
        <fullName evidence="2">Uncharacterized protein</fullName>
    </submittedName>
</protein>
<reference evidence="2" key="1">
    <citation type="journal article" date="2022" name="bioRxiv">
        <title>Sequencing and chromosome-scale assembly of the giantPleurodeles waltlgenome.</title>
        <authorList>
            <person name="Brown T."/>
            <person name="Elewa A."/>
            <person name="Iarovenko S."/>
            <person name="Subramanian E."/>
            <person name="Araus A.J."/>
            <person name="Petzold A."/>
            <person name="Susuki M."/>
            <person name="Suzuki K.-i.T."/>
            <person name="Hayashi T."/>
            <person name="Toyoda A."/>
            <person name="Oliveira C."/>
            <person name="Osipova E."/>
            <person name="Leigh N.D."/>
            <person name="Simon A."/>
            <person name="Yun M.H."/>
        </authorList>
    </citation>
    <scope>NUCLEOTIDE SEQUENCE</scope>
    <source>
        <strain evidence="2">20211129_DDA</strain>
        <tissue evidence="2">Liver</tissue>
    </source>
</reference>
<organism evidence="2 3">
    <name type="scientific">Pleurodeles waltl</name>
    <name type="common">Iberian ribbed newt</name>
    <dbReference type="NCBI Taxonomy" id="8319"/>
    <lineage>
        <taxon>Eukaryota</taxon>
        <taxon>Metazoa</taxon>
        <taxon>Chordata</taxon>
        <taxon>Craniata</taxon>
        <taxon>Vertebrata</taxon>
        <taxon>Euteleostomi</taxon>
        <taxon>Amphibia</taxon>
        <taxon>Batrachia</taxon>
        <taxon>Caudata</taxon>
        <taxon>Salamandroidea</taxon>
        <taxon>Salamandridae</taxon>
        <taxon>Pleurodelinae</taxon>
        <taxon>Pleurodeles</taxon>
    </lineage>
</organism>
<dbReference type="EMBL" id="JANPWB010000010">
    <property type="protein sequence ID" value="KAJ1145257.1"/>
    <property type="molecule type" value="Genomic_DNA"/>
</dbReference>
<comment type="caution">
    <text evidence="2">The sequence shown here is derived from an EMBL/GenBank/DDBJ whole genome shotgun (WGS) entry which is preliminary data.</text>
</comment>
<accession>A0AAV7QXK4</accession>
<evidence type="ECO:0000313" key="3">
    <source>
        <dbReference type="Proteomes" id="UP001066276"/>
    </source>
</evidence>